<dbReference type="KEGG" id="lack:FLP15_01520"/>
<keyword evidence="5 7" id="KW-1133">Transmembrane helix</keyword>
<dbReference type="InterPro" id="IPR050189">
    <property type="entry name" value="MFS_Efflux_Transporters"/>
</dbReference>
<evidence type="ECO:0000313" key="10">
    <source>
        <dbReference type="Proteomes" id="UP000315128"/>
    </source>
</evidence>
<feature type="transmembrane region" description="Helical" evidence="7">
    <location>
        <begin position="59"/>
        <end position="78"/>
    </location>
</feature>
<evidence type="ECO:0000256" key="4">
    <source>
        <dbReference type="ARBA" id="ARBA00022692"/>
    </source>
</evidence>
<keyword evidence="10" id="KW-1185">Reference proteome</keyword>
<dbReference type="Proteomes" id="UP000315128">
    <property type="component" value="Chromosome"/>
</dbReference>
<dbReference type="InterPro" id="IPR020846">
    <property type="entry name" value="MFS_dom"/>
</dbReference>
<feature type="transmembrane region" description="Helical" evidence="7">
    <location>
        <begin position="171"/>
        <end position="194"/>
    </location>
</feature>
<dbReference type="PANTHER" id="PTHR43124">
    <property type="entry name" value="PURINE EFFLUX PUMP PBUE"/>
    <property type="match status" value="1"/>
</dbReference>
<evidence type="ECO:0000256" key="1">
    <source>
        <dbReference type="ARBA" id="ARBA00004651"/>
    </source>
</evidence>
<protein>
    <submittedName>
        <fullName evidence="9">MFS transporter</fullName>
    </submittedName>
</protein>
<feature type="transmembrane region" description="Helical" evidence="7">
    <location>
        <begin position="215"/>
        <end position="237"/>
    </location>
</feature>
<evidence type="ECO:0000256" key="3">
    <source>
        <dbReference type="ARBA" id="ARBA00022475"/>
    </source>
</evidence>
<name>A0A514Z676_9LACT</name>
<feature type="transmembrane region" description="Helical" evidence="7">
    <location>
        <begin position="249"/>
        <end position="272"/>
    </location>
</feature>
<dbReference type="AlphaFoldDB" id="A0A514Z676"/>
<keyword evidence="6 7" id="KW-0472">Membrane</keyword>
<feature type="transmembrane region" description="Helical" evidence="7">
    <location>
        <begin position="111"/>
        <end position="131"/>
    </location>
</feature>
<evidence type="ECO:0000313" key="9">
    <source>
        <dbReference type="EMBL" id="QDK70094.1"/>
    </source>
</evidence>
<dbReference type="OrthoDB" id="2810795at2"/>
<evidence type="ECO:0000256" key="7">
    <source>
        <dbReference type="SAM" id="Phobius"/>
    </source>
</evidence>
<gene>
    <name evidence="9" type="ORF">FLP15_01520</name>
</gene>
<feature type="domain" description="Major facilitator superfamily (MFS) profile" evidence="8">
    <location>
        <begin position="19"/>
        <end position="375"/>
    </location>
</feature>
<proteinExistence type="predicted"/>
<dbReference type="PROSITE" id="PS50850">
    <property type="entry name" value="MFS"/>
    <property type="match status" value="1"/>
</dbReference>
<dbReference type="Gene3D" id="1.20.1250.20">
    <property type="entry name" value="MFS general substrate transporter like domains"/>
    <property type="match status" value="1"/>
</dbReference>
<dbReference type="GO" id="GO:0022857">
    <property type="term" value="F:transmembrane transporter activity"/>
    <property type="evidence" value="ECO:0007669"/>
    <property type="project" value="InterPro"/>
</dbReference>
<dbReference type="SUPFAM" id="SSF103473">
    <property type="entry name" value="MFS general substrate transporter"/>
    <property type="match status" value="1"/>
</dbReference>
<dbReference type="EMBL" id="CP041356">
    <property type="protein sequence ID" value="QDK70094.1"/>
    <property type="molecule type" value="Genomic_DNA"/>
</dbReference>
<reference evidence="9 10" key="1">
    <citation type="submission" date="2019-07" db="EMBL/GenBank/DDBJ databases">
        <title>Genome sequencing of KACC 19320.</title>
        <authorList>
            <person name="Heo J."/>
            <person name="Kim S.-J."/>
            <person name="Kim J.-S."/>
            <person name="Hong S.-B."/>
            <person name="Kwon S.-W."/>
        </authorList>
    </citation>
    <scope>NUCLEOTIDE SEQUENCE [LARGE SCALE GENOMIC DNA]</scope>
    <source>
        <strain evidence="9 10">KACC 19320</strain>
    </source>
</reference>
<dbReference type="InterPro" id="IPR036259">
    <property type="entry name" value="MFS_trans_sf"/>
</dbReference>
<evidence type="ECO:0000256" key="2">
    <source>
        <dbReference type="ARBA" id="ARBA00022448"/>
    </source>
</evidence>
<sequence length="375" mass="40933">MNHSQLTNRVSREKLPKGSLFALFFSGFVSLLTEALPAGLLPEMSRSLHITASLTGQTVTIYALATALGAIPLARWTASWSRKRVVQTALAIVFIADLLTAFSPFFALTMFIRFIAGLGTAMIWPLLGGYASSISPESSQGKAVALALAGNPVGLALGIPMGAALGKLLDWQLVFLIAAGLVLLNFLWNFHFLIDAPGRKPEHQSKIGETLAIRGFKPILFALATYMVAHNIVYTYITDYLGRIHLASGTSLILFTFGAASILSVLLVGSLIDRYVRRLTLFSASGLAFAMFLLSVFTESPFIIFLASGLWGWFSEVRQVYLSTQRFVQLANMLIWRKRLSSLHFQVLSRLELLVAAYLSQSLALCPSVGLLCSY</sequence>
<dbReference type="Pfam" id="PF07690">
    <property type="entry name" value="MFS_1"/>
    <property type="match status" value="1"/>
</dbReference>
<dbReference type="CDD" id="cd17324">
    <property type="entry name" value="MFS_NepI_like"/>
    <property type="match status" value="1"/>
</dbReference>
<keyword evidence="3" id="KW-1003">Cell membrane</keyword>
<feature type="transmembrane region" description="Helical" evidence="7">
    <location>
        <begin position="284"/>
        <end position="314"/>
    </location>
</feature>
<dbReference type="RefSeq" id="WP_142765731.1">
    <property type="nucleotide sequence ID" value="NZ_CP041356.1"/>
</dbReference>
<organism evidence="9 10">
    <name type="scientific">Lactococcus protaetiae</name>
    <dbReference type="NCBI Taxonomy" id="2592653"/>
    <lineage>
        <taxon>Bacteria</taxon>
        <taxon>Bacillati</taxon>
        <taxon>Bacillota</taxon>
        <taxon>Bacilli</taxon>
        <taxon>Lactobacillales</taxon>
        <taxon>Streptococcaceae</taxon>
        <taxon>Lactococcus</taxon>
    </lineage>
</organism>
<feature type="transmembrane region" description="Helical" evidence="7">
    <location>
        <begin position="85"/>
        <end position="105"/>
    </location>
</feature>
<dbReference type="InterPro" id="IPR011701">
    <property type="entry name" value="MFS"/>
</dbReference>
<evidence type="ECO:0000259" key="8">
    <source>
        <dbReference type="PROSITE" id="PS50850"/>
    </source>
</evidence>
<keyword evidence="4 7" id="KW-0812">Transmembrane</keyword>
<comment type="subcellular location">
    <subcellularLocation>
        <location evidence="1">Cell membrane</location>
        <topology evidence="1">Multi-pass membrane protein</topology>
    </subcellularLocation>
</comment>
<dbReference type="GO" id="GO:0005886">
    <property type="term" value="C:plasma membrane"/>
    <property type="evidence" value="ECO:0007669"/>
    <property type="project" value="UniProtKB-SubCell"/>
</dbReference>
<dbReference type="PANTHER" id="PTHR43124:SF3">
    <property type="entry name" value="CHLORAMPHENICOL EFFLUX PUMP RV0191"/>
    <property type="match status" value="1"/>
</dbReference>
<keyword evidence="2" id="KW-0813">Transport</keyword>
<feature type="transmembrane region" description="Helical" evidence="7">
    <location>
        <begin position="143"/>
        <end position="165"/>
    </location>
</feature>
<accession>A0A514Z676</accession>
<evidence type="ECO:0000256" key="6">
    <source>
        <dbReference type="ARBA" id="ARBA00023136"/>
    </source>
</evidence>
<evidence type="ECO:0000256" key="5">
    <source>
        <dbReference type="ARBA" id="ARBA00022989"/>
    </source>
</evidence>